<dbReference type="EMBL" id="LNIX01000085">
    <property type="protein sequence ID" value="OXA36637.1"/>
    <property type="molecule type" value="Genomic_DNA"/>
</dbReference>
<feature type="compositionally biased region" description="Polar residues" evidence="1">
    <location>
        <begin position="91"/>
        <end position="126"/>
    </location>
</feature>
<feature type="region of interest" description="Disordered" evidence="1">
    <location>
        <begin position="34"/>
        <end position="178"/>
    </location>
</feature>
<organism evidence="2 3">
    <name type="scientific">Folsomia candida</name>
    <name type="common">Springtail</name>
    <dbReference type="NCBI Taxonomy" id="158441"/>
    <lineage>
        <taxon>Eukaryota</taxon>
        <taxon>Metazoa</taxon>
        <taxon>Ecdysozoa</taxon>
        <taxon>Arthropoda</taxon>
        <taxon>Hexapoda</taxon>
        <taxon>Collembola</taxon>
        <taxon>Entomobryomorpha</taxon>
        <taxon>Isotomoidea</taxon>
        <taxon>Isotomidae</taxon>
        <taxon>Proisotominae</taxon>
        <taxon>Folsomia</taxon>
    </lineage>
</organism>
<gene>
    <name evidence="2" type="ORF">Fcan01_28598</name>
</gene>
<evidence type="ECO:0000313" key="2">
    <source>
        <dbReference type="EMBL" id="OXA36637.1"/>
    </source>
</evidence>
<proteinExistence type="predicted"/>
<dbReference type="Proteomes" id="UP000198287">
    <property type="component" value="Unassembled WGS sequence"/>
</dbReference>
<keyword evidence="3" id="KW-1185">Reference proteome</keyword>
<sequence length="178" mass="19441">MVAGRASSGGFRCSISGSLTKPFRFMGWRHRPPALRLAPSLPGPQPRPTPQGNPPHPPGKLPPFWSLSPPQQPFEATPGSYRYWGPHRTPHQLSWSHRTPTISLGHTGPPKTSQGHTGPPKTSQGHTGPPKLSGSHGPPKLSGSHRTPNQHWESHRAPTFLSKKEKKKFLSETNSPII</sequence>
<evidence type="ECO:0000256" key="1">
    <source>
        <dbReference type="SAM" id="MobiDB-lite"/>
    </source>
</evidence>
<dbReference type="AlphaFoldDB" id="A0A226CVV0"/>
<comment type="caution">
    <text evidence="2">The sequence shown here is derived from an EMBL/GenBank/DDBJ whole genome shotgun (WGS) entry which is preliminary data.</text>
</comment>
<reference evidence="2 3" key="1">
    <citation type="submission" date="2015-12" db="EMBL/GenBank/DDBJ databases">
        <title>The genome of Folsomia candida.</title>
        <authorList>
            <person name="Faddeeva A."/>
            <person name="Derks M.F."/>
            <person name="Anvar Y."/>
            <person name="Smit S."/>
            <person name="Van Straalen N."/>
            <person name="Roelofs D."/>
        </authorList>
    </citation>
    <scope>NUCLEOTIDE SEQUENCE [LARGE SCALE GENOMIC DNA]</scope>
    <source>
        <strain evidence="2 3">VU population</strain>
        <tissue evidence="2">Whole body</tissue>
    </source>
</reference>
<feature type="compositionally biased region" description="Pro residues" evidence="1">
    <location>
        <begin position="41"/>
        <end position="61"/>
    </location>
</feature>
<evidence type="ECO:0000313" key="3">
    <source>
        <dbReference type="Proteomes" id="UP000198287"/>
    </source>
</evidence>
<accession>A0A226CVV0</accession>
<protein>
    <submittedName>
        <fullName evidence="2">Uncharacterized protein</fullName>
    </submittedName>
</protein>
<name>A0A226CVV0_FOLCA</name>